<evidence type="ECO:0000259" key="1">
    <source>
        <dbReference type="SMART" id="SM00829"/>
    </source>
</evidence>
<reference evidence="2 3" key="1">
    <citation type="submission" date="2017-08" db="EMBL/GenBank/DDBJ databases">
        <title>Draft genome sequences of 64 type strains of genus Staph aureus.</title>
        <authorList>
            <person name="Cole K."/>
            <person name="Golubchik T."/>
            <person name="Russell J."/>
            <person name="Foster D."/>
            <person name="Llewelyn M."/>
            <person name="Wilson D."/>
            <person name="Crook D."/>
            <person name="Paul J."/>
        </authorList>
    </citation>
    <scope>NUCLEOTIDE SEQUENCE [LARGE SCALE GENOMIC DNA]</scope>
    <source>
        <strain evidence="2 3">DSM 29875</strain>
    </source>
</reference>
<dbReference type="SUPFAM" id="SSF50129">
    <property type="entry name" value="GroES-like"/>
    <property type="match status" value="1"/>
</dbReference>
<dbReference type="InterPro" id="IPR036291">
    <property type="entry name" value="NAD(P)-bd_dom_sf"/>
</dbReference>
<dbReference type="InterPro" id="IPR020843">
    <property type="entry name" value="ER"/>
</dbReference>
<evidence type="ECO:0000313" key="2">
    <source>
        <dbReference type="EMBL" id="POA08887.1"/>
    </source>
</evidence>
<dbReference type="EMBL" id="PPPX01000011">
    <property type="protein sequence ID" value="POA08887.1"/>
    <property type="molecule type" value="Genomic_DNA"/>
</dbReference>
<dbReference type="Gene3D" id="3.40.50.720">
    <property type="entry name" value="NAD(P)-binding Rossmann-like Domain"/>
    <property type="match status" value="1"/>
</dbReference>
<proteinExistence type="predicted"/>
<dbReference type="Gene3D" id="3.90.180.10">
    <property type="entry name" value="Medium-chain alcohol dehydrogenases, catalytic domain"/>
    <property type="match status" value="1"/>
</dbReference>
<organism evidence="2 3">
    <name type="scientific">Staphylococcus argensis</name>
    <dbReference type="NCBI Taxonomy" id="1607738"/>
    <lineage>
        <taxon>Bacteria</taxon>
        <taxon>Bacillati</taxon>
        <taxon>Bacillota</taxon>
        <taxon>Bacilli</taxon>
        <taxon>Bacillales</taxon>
        <taxon>Staphylococcaceae</taxon>
        <taxon>Staphylococcus</taxon>
    </lineage>
</organism>
<accession>A0A2K4FC79</accession>
<dbReference type="GeneID" id="98298256"/>
<sequence length="329" mass="36052">MSETFKAYVVNQQDGEFSKGFQDFTTDDLPDGDVLIKVKYSGINYKDALATTKDNKIVQSYPMVPGIDLAGVVEHSDTPAFEAGDEVIVTGYDLGVSHYGGFSEYARVDEDWIVKKPKDLTLEEAMIYGTAGFTAGLAIEELEHNGLSVERESVLVRGATGGVGTLAMMMLDSIGYDVIASTGKDDVADKLKALGAKEVIPRIEDYDKKPLAKRQWQAAVDPVGGSSLAQVLKQLHHNGSLALIGMTGGNYFESSVFPFILRGANIIGIDSVTASMKMRTKIWRRLAKDLKPDQLHDIKTTISFDDLEDYVDKVLQHDNSGRIIIKFDD</sequence>
<dbReference type="NCBIfam" id="TIGR02823">
    <property type="entry name" value="oxido_YhdH"/>
    <property type="match status" value="1"/>
</dbReference>
<dbReference type="GO" id="GO:0043957">
    <property type="term" value="F:acryloyl-CoA reductase (NADPH) activity"/>
    <property type="evidence" value="ECO:0007669"/>
    <property type="project" value="TreeGrafter"/>
</dbReference>
<dbReference type="Pfam" id="PF00107">
    <property type="entry name" value="ADH_zinc_N"/>
    <property type="match status" value="1"/>
</dbReference>
<dbReference type="InterPro" id="IPR014188">
    <property type="entry name" value="Acrylyl-CoA_reductase_AcuI"/>
</dbReference>
<feature type="domain" description="Enoyl reductase (ER)" evidence="1">
    <location>
        <begin position="20"/>
        <end position="325"/>
    </location>
</feature>
<dbReference type="SMART" id="SM00829">
    <property type="entry name" value="PKS_ER"/>
    <property type="match status" value="1"/>
</dbReference>
<dbReference type="InterPro" id="IPR051397">
    <property type="entry name" value="Zn-ADH-like_protein"/>
</dbReference>
<dbReference type="InterPro" id="IPR013149">
    <property type="entry name" value="ADH-like_C"/>
</dbReference>
<dbReference type="AlphaFoldDB" id="A0A2K4FC79"/>
<dbReference type="OrthoDB" id="9782155at2"/>
<keyword evidence="3" id="KW-1185">Reference proteome</keyword>
<dbReference type="RefSeq" id="WP_103371847.1">
    <property type="nucleotide sequence ID" value="NZ_CBCRVO010000003.1"/>
</dbReference>
<dbReference type="SUPFAM" id="SSF51735">
    <property type="entry name" value="NAD(P)-binding Rossmann-fold domains"/>
    <property type="match status" value="1"/>
</dbReference>
<gene>
    <name evidence="2" type="ORF">CD039_07815</name>
</gene>
<dbReference type="Pfam" id="PF08240">
    <property type="entry name" value="ADH_N"/>
    <property type="match status" value="1"/>
</dbReference>
<evidence type="ECO:0000313" key="3">
    <source>
        <dbReference type="Proteomes" id="UP000242712"/>
    </source>
</evidence>
<comment type="caution">
    <text evidence="2">The sequence shown here is derived from an EMBL/GenBank/DDBJ whole genome shotgun (WGS) entry which is preliminary data.</text>
</comment>
<dbReference type="PANTHER" id="PTHR43677">
    <property type="entry name" value="SHORT-CHAIN DEHYDROGENASE/REDUCTASE"/>
    <property type="match status" value="1"/>
</dbReference>
<dbReference type="InterPro" id="IPR011032">
    <property type="entry name" value="GroES-like_sf"/>
</dbReference>
<dbReference type="InterPro" id="IPR013154">
    <property type="entry name" value="ADH-like_N"/>
</dbReference>
<name>A0A2K4FC79_9STAP</name>
<dbReference type="Proteomes" id="UP000242712">
    <property type="component" value="Unassembled WGS sequence"/>
</dbReference>
<protein>
    <submittedName>
        <fullName evidence="2">Oxidoreductase</fullName>
    </submittedName>
</protein>
<dbReference type="PANTHER" id="PTHR43677:SF1">
    <property type="entry name" value="ACRYLYL-COA REDUCTASE ACUI-RELATED"/>
    <property type="match status" value="1"/>
</dbReference>